<name>G0NQU9_CAEBE</name>
<keyword evidence="1" id="KW-0812">Transmembrane</keyword>
<accession>G0NQU9</accession>
<sequence length="90" mass="10179">MKSSDDTGVLDHSKFGSLLVIVFGFFLTVCIAWCNGGKNAKYIKKNPLLMGPFQPIPVQKVVEMKLFVPKFIALSYRSKDHSNRSTEHIY</sequence>
<evidence type="ECO:0000313" key="2">
    <source>
        <dbReference type="EMBL" id="EGT35917.1"/>
    </source>
</evidence>
<keyword evidence="1" id="KW-0472">Membrane</keyword>
<keyword evidence="3" id="KW-1185">Reference proteome</keyword>
<evidence type="ECO:0000313" key="3">
    <source>
        <dbReference type="Proteomes" id="UP000008068"/>
    </source>
</evidence>
<proteinExistence type="predicted"/>
<feature type="transmembrane region" description="Helical" evidence="1">
    <location>
        <begin position="15"/>
        <end position="35"/>
    </location>
</feature>
<dbReference type="AlphaFoldDB" id="G0NQU9"/>
<dbReference type="EMBL" id="GL379928">
    <property type="protein sequence ID" value="EGT35917.1"/>
    <property type="molecule type" value="Genomic_DNA"/>
</dbReference>
<gene>
    <name evidence="2" type="ORF">CAEBREN_17768</name>
</gene>
<dbReference type="InParanoid" id="G0NQU9"/>
<dbReference type="Proteomes" id="UP000008068">
    <property type="component" value="Unassembled WGS sequence"/>
</dbReference>
<keyword evidence="1" id="KW-1133">Transmembrane helix</keyword>
<evidence type="ECO:0000256" key="1">
    <source>
        <dbReference type="SAM" id="Phobius"/>
    </source>
</evidence>
<dbReference type="HOGENOM" id="CLU_2442789_0_0_1"/>
<organism evidence="3">
    <name type="scientific">Caenorhabditis brenneri</name>
    <name type="common">Nematode worm</name>
    <dbReference type="NCBI Taxonomy" id="135651"/>
    <lineage>
        <taxon>Eukaryota</taxon>
        <taxon>Metazoa</taxon>
        <taxon>Ecdysozoa</taxon>
        <taxon>Nematoda</taxon>
        <taxon>Chromadorea</taxon>
        <taxon>Rhabditida</taxon>
        <taxon>Rhabditina</taxon>
        <taxon>Rhabditomorpha</taxon>
        <taxon>Rhabditoidea</taxon>
        <taxon>Rhabditidae</taxon>
        <taxon>Peloderinae</taxon>
        <taxon>Caenorhabditis</taxon>
    </lineage>
</organism>
<protein>
    <submittedName>
        <fullName evidence="2">Uncharacterized protein</fullName>
    </submittedName>
</protein>
<reference evidence="3" key="1">
    <citation type="submission" date="2011-07" db="EMBL/GenBank/DDBJ databases">
        <authorList>
            <consortium name="Caenorhabditis brenneri Sequencing and Analysis Consortium"/>
            <person name="Wilson R.K."/>
        </authorList>
    </citation>
    <scope>NUCLEOTIDE SEQUENCE [LARGE SCALE GENOMIC DNA]</scope>
    <source>
        <strain evidence="3">PB2801</strain>
    </source>
</reference>